<dbReference type="Gramene" id="mRNA:HanXRQr2_Chr03g0111281">
    <property type="protein sequence ID" value="CDS:HanXRQr2_Chr03g0111281.1"/>
    <property type="gene ID" value="HanXRQr2_Chr03g0111281"/>
</dbReference>
<comment type="caution">
    <text evidence="1">The sequence shown here is derived from an EMBL/GenBank/DDBJ whole genome shotgun (WGS) entry which is preliminary data.</text>
</comment>
<accession>A0A9K3NVT5</accession>
<evidence type="ECO:0000313" key="2">
    <source>
        <dbReference type="Proteomes" id="UP000215914"/>
    </source>
</evidence>
<name>A0A9K3NVT5_HELAN</name>
<organism evidence="1 2">
    <name type="scientific">Helianthus annuus</name>
    <name type="common">Common sunflower</name>
    <dbReference type="NCBI Taxonomy" id="4232"/>
    <lineage>
        <taxon>Eukaryota</taxon>
        <taxon>Viridiplantae</taxon>
        <taxon>Streptophyta</taxon>
        <taxon>Embryophyta</taxon>
        <taxon>Tracheophyta</taxon>
        <taxon>Spermatophyta</taxon>
        <taxon>Magnoliopsida</taxon>
        <taxon>eudicotyledons</taxon>
        <taxon>Gunneridae</taxon>
        <taxon>Pentapetalae</taxon>
        <taxon>asterids</taxon>
        <taxon>campanulids</taxon>
        <taxon>Asterales</taxon>
        <taxon>Asteraceae</taxon>
        <taxon>Asteroideae</taxon>
        <taxon>Heliantheae alliance</taxon>
        <taxon>Heliantheae</taxon>
        <taxon>Helianthus</taxon>
    </lineage>
</organism>
<dbReference type="Proteomes" id="UP000215914">
    <property type="component" value="Unassembled WGS sequence"/>
</dbReference>
<evidence type="ECO:0000313" key="1">
    <source>
        <dbReference type="EMBL" id="KAF5814461.1"/>
    </source>
</evidence>
<dbReference type="AlphaFoldDB" id="A0A9K3NVT5"/>
<sequence length="55" mass="6104">MELAQGGAGRCGQMDRDYLLNTYDVSNINTYVGFYINASATLYYVGLINTFRIVG</sequence>
<gene>
    <name evidence="1" type="ORF">HanXRQr2_Chr03g0111281</name>
</gene>
<keyword evidence="2" id="KW-1185">Reference proteome</keyword>
<proteinExistence type="predicted"/>
<reference evidence="1" key="2">
    <citation type="submission" date="2020-06" db="EMBL/GenBank/DDBJ databases">
        <title>Helianthus annuus Genome sequencing and assembly Release 2.</title>
        <authorList>
            <person name="Gouzy J."/>
            <person name="Langlade N."/>
            <person name="Munos S."/>
        </authorList>
    </citation>
    <scope>NUCLEOTIDE SEQUENCE</scope>
    <source>
        <tissue evidence="1">Leaves</tissue>
    </source>
</reference>
<dbReference type="EMBL" id="MNCJ02000318">
    <property type="protein sequence ID" value="KAF5814461.1"/>
    <property type="molecule type" value="Genomic_DNA"/>
</dbReference>
<reference evidence="1" key="1">
    <citation type="journal article" date="2017" name="Nature">
        <title>The sunflower genome provides insights into oil metabolism, flowering and Asterid evolution.</title>
        <authorList>
            <person name="Badouin H."/>
            <person name="Gouzy J."/>
            <person name="Grassa C.J."/>
            <person name="Murat F."/>
            <person name="Staton S.E."/>
            <person name="Cottret L."/>
            <person name="Lelandais-Briere C."/>
            <person name="Owens G.L."/>
            <person name="Carrere S."/>
            <person name="Mayjonade B."/>
            <person name="Legrand L."/>
            <person name="Gill N."/>
            <person name="Kane N.C."/>
            <person name="Bowers J.E."/>
            <person name="Hubner S."/>
            <person name="Bellec A."/>
            <person name="Berard A."/>
            <person name="Berges H."/>
            <person name="Blanchet N."/>
            <person name="Boniface M.C."/>
            <person name="Brunel D."/>
            <person name="Catrice O."/>
            <person name="Chaidir N."/>
            <person name="Claudel C."/>
            <person name="Donnadieu C."/>
            <person name="Faraut T."/>
            <person name="Fievet G."/>
            <person name="Helmstetter N."/>
            <person name="King M."/>
            <person name="Knapp S.J."/>
            <person name="Lai Z."/>
            <person name="Le Paslier M.C."/>
            <person name="Lippi Y."/>
            <person name="Lorenzon L."/>
            <person name="Mandel J.R."/>
            <person name="Marage G."/>
            <person name="Marchand G."/>
            <person name="Marquand E."/>
            <person name="Bret-Mestries E."/>
            <person name="Morien E."/>
            <person name="Nambeesan S."/>
            <person name="Nguyen T."/>
            <person name="Pegot-Espagnet P."/>
            <person name="Pouilly N."/>
            <person name="Raftis F."/>
            <person name="Sallet E."/>
            <person name="Schiex T."/>
            <person name="Thomas J."/>
            <person name="Vandecasteele C."/>
            <person name="Vares D."/>
            <person name="Vear F."/>
            <person name="Vautrin S."/>
            <person name="Crespi M."/>
            <person name="Mangin B."/>
            <person name="Burke J.M."/>
            <person name="Salse J."/>
            <person name="Munos S."/>
            <person name="Vincourt P."/>
            <person name="Rieseberg L.H."/>
            <person name="Langlade N.B."/>
        </authorList>
    </citation>
    <scope>NUCLEOTIDE SEQUENCE</scope>
    <source>
        <tissue evidence="1">Leaves</tissue>
    </source>
</reference>
<protein>
    <submittedName>
        <fullName evidence="1">Uncharacterized protein</fullName>
    </submittedName>
</protein>